<comment type="caution">
    <text evidence="2">The sequence shown here is derived from an EMBL/GenBank/DDBJ whole genome shotgun (WGS) entry which is preliminary data.</text>
</comment>
<dbReference type="Gene3D" id="3.40.50.300">
    <property type="entry name" value="P-loop containing nucleotide triphosphate hydrolases"/>
    <property type="match status" value="1"/>
</dbReference>
<dbReference type="SUPFAM" id="SSF52540">
    <property type="entry name" value="P-loop containing nucleoside triphosphate hydrolases"/>
    <property type="match status" value="1"/>
</dbReference>
<dbReference type="InterPro" id="IPR027417">
    <property type="entry name" value="P-loop_NTPase"/>
</dbReference>
<feature type="domain" description="Orc1-like AAA ATPase" evidence="1">
    <location>
        <begin position="96"/>
        <end position="209"/>
    </location>
</feature>
<gene>
    <name evidence="2" type="ORF">ACH4OY_14995</name>
</gene>
<evidence type="ECO:0000259" key="1">
    <source>
        <dbReference type="Pfam" id="PF13191"/>
    </source>
</evidence>
<name>A0ABW7SM62_9ACTN</name>
<organism evidence="2 3">
    <name type="scientific">Micromonospora rubida</name>
    <dbReference type="NCBI Taxonomy" id="2697657"/>
    <lineage>
        <taxon>Bacteria</taxon>
        <taxon>Bacillati</taxon>
        <taxon>Actinomycetota</taxon>
        <taxon>Actinomycetes</taxon>
        <taxon>Micromonosporales</taxon>
        <taxon>Micromonosporaceae</taxon>
        <taxon>Micromonospora</taxon>
    </lineage>
</organism>
<dbReference type="Pfam" id="PF13191">
    <property type="entry name" value="AAA_16"/>
    <property type="match status" value="1"/>
</dbReference>
<dbReference type="Proteomes" id="UP001611075">
    <property type="component" value="Unassembled WGS sequence"/>
</dbReference>
<protein>
    <submittedName>
        <fullName evidence="2">NACHT domain-containing protein</fullName>
    </submittedName>
</protein>
<accession>A0ABW7SM62</accession>
<dbReference type="InterPro" id="IPR041664">
    <property type="entry name" value="AAA_16"/>
</dbReference>
<reference evidence="2 3" key="1">
    <citation type="submission" date="2024-10" db="EMBL/GenBank/DDBJ databases">
        <title>The Natural Products Discovery Center: Release of the First 8490 Sequenced Strains for Exploring Actinobacteria Biosynthetic Diversity.</title>
        <authorList>
            <person name="Kalkreuter E."/>
            <person name="Kautsar S.A."/>
            <person name="Yang D."/>
            <person name="Bader C.D."/>
            <person name="Teijaro C.N."/>
            <person name="Fluegel L."/>
            <person name="Davis C.M."/>
            <person name="Simpson J.R."/>
            <person name="Lauterbach L."/>
            <person name="Steele A.D."/>
            <person name="Gui C."/>
            <person name="Meng S."/>
            <person name="Li G."/>
            <person name="Viehrig K."/>
            <person name="Ye F."/>
            <person name="Su P."/>
            <person name="Kiefer A.F."/>
            <person name="Nichols A."/>
            <person name="Cepeda A.J."/>
            <person name="Yan W."/>
            <person name="Fan B."/>
            <person name="Jiang Y."/>
            <person name="Adhikari A."/>
            <person name="Zheng C.-J."/>
            <person name="Schuster L."/>
            <person name="Cowan T.M."/>
            <person name="Smanski M.J."/>
            <person name="Chevrette M.G."/>
            <person name="De Carvalho L.P.S."/>
            <person name="Shen B."/>
        </authorList>
    </citation>
    <scope>NUCLEOTIDE SEQUENCE [LARGE SCALE GENOMIC DNA]</scope>
    <source>
        <strain evidence="2 3">NPDC021253</strain>
    </source>
</reference>
<evidence type="ECO:0000313" key="3">
    <source>
        <dbReference type="Proteomes" id="UP001611075"/>
    </source>
</evidence>
<evidence type="ECO:0000313" key="2">
    <source>
        <dbReference type="EMBL" id="MFI0793976.1"/>
    </source>
</evidence>
<keyword evidence="3" id="KW-1185">Reference proteome</keyword>
<sequence>MSWDYFDKVASVVSGSLALAAAILTVRRHLSGRRGRGWWAALNPLWRAQSEEAIVHPHRIAGGYVRPLSEVYVARRVVSRLDPAAGPVAVESLLTGPGHVLLIGEPGSGKSALVRQACASSARWWLAGRGRLRQTPSGPVVVGLPATALVHQPLPAALAEAYRDLVPGLDFAREPAPGRTWLVCVDGVDAVADPDDRAEVLNRLAALARAAPGAGPWRVLVTTRQLAENELAVLGPGYAAYHLAPFTDPDVGRFAHRWFPNAVAARRFLSWADHQRARPALRNPLTATIAAAVWQAGLAGPDPVADPAVLLDRFVGALLGGGRASFDATCDALRRAVRGGPVADWLTERHTELVEVAAAAAVTGTDPVVAVVDWSAGQAPYRPDRVLPDWDRHVRLVLLATGLFSDAGAAGRAPTARSGAAGGSAPAPGVLAATWPGLVEHLAAGPLARDWSAQRWITAMTSTPQRGVGLWAMSRATVAPGFLRDVARDPAGAVAAGHYLAAGGAADPVVRSDVLAALLAHWSPRPGPAVDVAGPPPARDVRQECFALLTTLTAATVNRELLREVAVDPRRPTVVRRAAALFFATRRRQQPAGAA</sequence>
<dbReference type="EMBL" id="JBIRPU010000009">
    <property type="protein sequence ID" value="MFI0793976.1"/>
    <property type="molecule type" value="Genomic_DNA"/>
</dbReference>
<proteinExistence type="predicted"/>
<dbReference type="RefSeq" id="WP_396679884.1">
    <property type="nucleotide sequence ID" value="NZ_JBIRPU010000009.1"/>
</dbReference>